<dbReference type="PROSITE" id="PS50969">
    <property type="entry name" value="FCP1"/>
    <property type="match status" value="1"/>
</dbReference>
<feature type="compositionally biased region" description="Polar residues" evidence="1">
    <location>
        <begin position="65"/>
        <end position="86"/>
    </location>
</feature>
<feature type="compositionally biased region" description="Low complexity" evidence="1">
    <location>
        <begin position="181"/>
        <end position="196"/>
    </location>
</feature>
<dbReference type="InterPro" id="IPR004274">
    <property type="entry name" value="FCP1_dom"/>
</dbReference>
<dbReference type="VEuPathDB" id="ToxoDB:cyc_04241"/>
<dbReference type="AlphaFoldDB" id="A0A1D3D851"/>
<dbReference type="InParanoid" id="A0A1D3D851"/>
<protein>
    <recommendedName>
        <fullName evidence="2">FCP1 homology domain-containing protein</fullName>
    </recommendedName>
</protein>
<reference evidence="3 4" key="1">
    <citation type="journal article" date="2016" name="BMC Genomics">
        <title>Comparative genomics reveals Cyclospora cayetanensis possesses coccidia-like metabolism and invasion components but unique surface antigens.</title>
        <authorList>
            <person name="Liu S."/>
            <person name="Wang L."/>
            <person name="Zheng H."/>
            <person name="Xu Z."/>
            <person name="Roellig D.M."/>
            <person name="Li N."/>
            <person name="Frace M.A."/>
            <person name="Tang K."/>
            <person name="Arrowood M.J."/>
            <person name="Moss D.M."/>
            <person name="Zhang L."/>
            <person name="Feng Y."/>
            <person name="Xiao L."/>
        </authorList>
    </citation>
    <scope>NUCLEOTIDE SEQUENCE [LARGE SCALE GENOMIC DNA]</scope>
    <source>
        <strain evidence="3 4">CHN_HEN01</strain>
    </source>
</reference>
<feature type="domain" description="FCP1 homology" evidence="2">
    <location>
        <begin position="287"/>
        <end position="433"/>
    </location>
</feature>
<evidence type="ECO:0000313" key="4">
    <source>
        <dbReference type="Proteomes" id="UP000095192"/>
    </source>
</evidence>
<dbReference type="InterPro" id="IPR050365">
    <property type="entry name" value="TIM50"/>
</dbReference>
<feature type="compositionally biased region" description="Polar residues" evidence="1">
    <location>
        <begin position="604"/>
        <end position="617"/>
    </location>
</feature>
<dbReference type="VEuPathDB" id="ToxoDB:LOC34620797"/>
<dbReference type="InterPro" id="IPR023214">
    <property type="entry name" value="HAD_sf"/>
</dbReference>
<evidence type="ECO:0000313" key="3">
    <source>
        <dbReference type="EMBL" id="OEH79629.1"/>
    </source>
</evidence>
<dbReference type="SMART" id="SM00577">
    <property type="entry name" value="CPDc"/>
    <property type="match status" value="1"/>
</dbReference>
<organism evidence="3 4">
    <name type="scientific">Cyclospora cayetanensis</name>
    <dbReference type="NCBI Taxonomy" id="88456"/>
    <lineage>
        <taxon>Eukaryota</taxon>
        <taxon>Sar</taxon>
        <taxon>Alveolata</taxon>
        <taxon>Apicomplexa</taxon>
        <taxon>Conoidasida</taxon>
        <taxon>Coccidia</taxon>
        <taxon>Eucoccidiorida</taxon>
        <taxon>Eimeriorina</taxon>
        <taxon>Eimeriidae</taxon>
        <taxon>Cyclospora</taxon>
    </lineage>
</organism>
<name>A0A1D3D851_9EIME</name>
<comment type="caution">
    <text evidence="3">The sequence shown here is derived from an EMBL/GenBank/DDBJ whole genome shotgun (WGS) entry which is preliminary data.</text>
</comment>
<feature type="region of interest" description="Disordered" evidence="1">
    <location>
        <begin position="571"/>
        <end position="647"/>
    </location>
</feature>
<keyword evidence="4" id="KW-1185">Reference proteome</keyword>
<dbReference type="PANTHER" id="PTHR12210">
    <property type="entry name" value="DULLARD PROTEIN PHOSPHATASE"/>
    <property type="match status" value="1"/>
</dbReference>
<dbReference type="Gene3D" id="3.40.50.1000">
    <property type="entry name" value="HAD superfamily/HAD-like"/>
    <property type="match status" value="1"/>
</dbReference>
<dbReference type="InterPro" id="IPR036412">
    <property type="entry name" value="HAD-like_sf"/>
</dbReference>
<proteinExistence type="predicted"/>
<dbReference type="Proteomes" id="UP000095192">
    <property type="component" value="Unassembled WGS sequence"/>
</dbReference>
<evidence type="ECO:0000256" key="1">
    <source>
        <dbReference type="SAM" id="MobiDB-lite"/>
    </source>
</evidence>
<dbReference type="SUPFAM" id="SSF56784">
    <property type="entry name" value="HAD-like"/>
    <property type="match status" value="1"/>
</dbReference>
<dbReference type="EMBL" id="JROU02000326">
    <property type="protein sequence ID" value="OEH79629.1"/>
    <property type="molecule type" value="Genomic_DNA"/>
</dbReference>
<evidence type="ECO:0000259" key="2">
    <source>
        <dbReference type="PROSITE" id="PS50969"/>
    </source>
</evidence>
<gene>
    <name evidence="3" type="ORF">cyc_04241</name>
</gene>
<feature type="region of interest" description="Disordered" evidence="1">
    <location>
        <begin position="175"/>
        <end position="196"/>
    </location>
</feature>
<accession>A0A1D3D851</accession>
<feature type="region of interest" description="Disordered" evidence="1">
    <location>
        <begin position="64"/>
        <end position="92"/>
    </location>
</feature>
<sequence length="647" mass="69831">MHCCSTKSVASGGSRVAVAWLRVLRRQRQQSPTEKHSVWQSLSIFEGKGACFVVGAPRLDARSAANAQKASPVSPTGLVSSRQGRNPNLRGHREAPYPGATCSASRLFASAAAVVPLSVAAATPAAVAAAAKQAGALVASSDPVVEEPMRLAEGLLRPKLQKGVEGEGAAKVLEASTASQKSNSAETEASENSASSKKSSASMGALVVGAICVGWGVWSASYMRQHNLSTSAAGILDVQFLREMWTKMDSQMTRTHEQILNAVEDAISGAFPEDQEPLLPDFKDLNYPEFLPTLVLDFEGVLAKIGHDRTGGYKLRKRPYSDLLVSQLSHFFEVVVWNADQPPVVQTALQQWGLPVTACLNVDHMTRRNGRRIKDFSRLGRRPDRVIYVSCTDEGLDERFRANFIKVPPFGGTAAEMVSDTELLDLVNFLKHCSLSPDDVRSSIARFGGGEDGGVGRRFDAAKKAQESKANQRRSIGKLFGMSAQGGTGLVASQNPTQPGAAFGGRIPECWAVLYCMAAAGMQLGARGRQNSEIFPMACSSRPGPGTWTRTYESSLQRKGKQFPLVIQTTGEGVQRRRPVGRNHDELFPLSKRTGRLYEPYSADNGSRKTSGSQASLSHREGSKRTRKHITAAPREEFEGQTDGVDD</sequence>
<dbReference type="Pfam" id="PF03031">
    <property type="entry name" value="NIF"/>
    <property type="match status" value="1"/>
</dbReference>